<evidence type="ECO:0000313" key="2">
    <source>
        <dbReference type="EMBL" id="SVE58069.1"/>
    </source>
</evidence>
<dbReference type="Pfam" id="PF16747">
    <property type="entry name" value="Adhesin_E"/>
    <property type="match status" value="1"/>
</dbReference>
<accession>A0A383EN58</accession>
<dbReference type="EMBL" id="UINC01227265">
    <property type="protein sequence ID" value="SVE58069.1"/>
    <property type="molecule type" value="Genomic_DNA"/>
</dbReference>
<feature type="non-terminal residue" evidence="2">
    <location>
        <position position="176"/>
    </location>
</feature>
<name>A0A383EN58_9ZZZZ</name>
<evidence type="ECO:0000259" key="1">
    <source>
        <dbReference type="Pfam" id="PF16747"/>
    </source>
</evidence>
<organism evidence="2">
    <name type="scientific">marine metagenome</name>
    <dbReference type="NCBI Taxonomy" id="408172"/>
    <lineage>
        <taxon>unclassified sequences</taxon>
        <taxon>metagenomes</taxon>
        <taxon>ecological metagenomes</taxon>
    </lineage>
</organism>
<proteinExistence type="predicted"/>
<sequence>MKKITILLVIIFTFLFSTTSWGDWELVAMSKNGIKFYYDKDRVRKSGKFIYFWALQDFIKPSKNGDLSGTIYTELDCSILRFKWLKLQTYKNSMGEGEITRDFTPDDVWKYPRPKSTWESMYNYICEEHQKILGKLDGKKMGVLYIGERNGKFGYFTEKWEGLENEDNWDIGKYEG</sequence>
<protein>
    <recommendedName>
        <fullName evidence="1">Surface-adhesin protein E-like domain-containing protein</fullName>
    </recommendedName>
</protein>
<dbReference type="AlphaFoldDB" id="A0A383EN58"/>
<feature type="domain" description="Surface-adhesin protein E-like" evidence="1">
    <location>
        <begin position="24"/>
        <end position="127"/>
    </location>
</feature>
<dbReference type="InterPro" id="IPR031939">
    <property type="entry name" value="Adhesin_E-like"/>
</dbReference>
<gene>
    <name evidence="2" type="ORF">METZ01_LOCUS510923</name>
</gene>
<reference evidence="2" key="1">
    <citation type="submission" date="2018-05" db="EMBL/GenBank/DDBJ databases">
        <authorList>
            <person name="Lanie J.A."/>
            <person name="Ng W.-L."/>
            <person name="Kazmierczak K.M."/>
            <person name="Andrzejewski T.M."/>
            <person name="Davidsen T.M."/>
            <person name="Wayne K.J."/>
            <person name="Tettelin H."/>
            <person name="Glass J.I."/>
            <person name="Rusch D."/>
            <person name="Podicherti R."/>
            <person name="Tsui H.-C.T."/>
            <person name="Winkler M.E."/>
        </authorList>
    </citation>
    <scope>NUCLEOTIDE SEQUENCE</scope>
</reference>